<dbReference type="OrthoDB" id="10256606at2759"/>
<dbReference type="Pfam" id="PF03876">
    <property type="entry name" value="SHS2_Rpb7-N"/>
    <property type="match status" value="1"/>
</dbReference>
<organism evidence="9 10">
    <name type="scientific">Lojkania enalia</name>
    <dbReference type="NCBI Taxonomy" id="147567"/>
    <lineage>
        <taxon>Eukaryota</taxon>
        <taxon>Fungi</taxon>
        <taxon>Dikarya</taxon>
        <taxon>Ascomycota</taxon>
        <taxon>Pezizomycotina</taxon>
        <taxon>Dothideomycetes</taxon>
        <taxon>Pleosporomycetidae</taxon>
        <taxon>Pleosporales</taxon>
        <taxon>Pleosporales incertae sedis</taxon>
        <taxon>Lojkania</taxon>
    </lineage>
</organism>
<feature type="domain" description="RNA polymerase III subunit Rpc25" evidence="8">
    <location>
        <begin position="83"/>
        <end position="194"/>
    </location>
</feature>
<protein>
    <recommendedName>
        <fullName evidence="6">DNA-directed RNA polymerase subunit</fullName>
    </recommendedName>
</protein>
<keyword evidence="4 6" id="KW-0804">Transcription</keyword>
<keyword evidence="10" id="KW-1185">Reference proteome</keyword>
<dbReference type="GO" id="GO:0006384">
    <property type="term" value="P:transcription initiation at RNA polymerase III promoter"/>
    <property type="evidence" value="ECO:0007669"/>
    <property type="project" value="TreeGrafter"/>
</dbReference>
<dbReference type="FunFam" id="2.40.50.140:FF:000221">
    <property type="entry name" value="DNA-directed RNA polymerase III subunit"/>
    <property type="match status" value="1"/>
</dbReference>
<evidence type="ECO:0000259" key="7">
    <source>
        <dbReference type="Pfam" id="PF03876"/>
    </source>
</evidence>
<evidence type="ECO:0000256" key="3">
    <source>
        <dbReference type="ARBA" id="ARBA00022478"/>
    </source>
</evidence>
<reference evidence="10" key="1">
    <citation type="journal article" date="2020" name="Stud. Mycol.">
        <title>101 Dothideomycetes genomes: A test case for predicting lifestyles and emergence of pathogens.</title>
        <authorList>
            <person name="Haridas S."/>
            <person name="Albert R."/>
            <person name="Binder M."/>
            <person name="Bloem J."/>
            <person name="LaButti K."/>
            <person name="Salamov A."/>
            <person name="Andreopoulos B."/>
            <person name="Baker S."/>
            <person name="Barry K."/>
            <person name="Bills G."/>
            <person name="Bluhm B."/>
            <person name="Cannon C."/>
            <person name="Castanera R."/>
            <person name="Culley D."/>
            <person name="Daum C."/>
            <person name="Ezra D."/>
            <person name="Gonzalez J."/>
            <person name="Henrissat B."/>
            <person name="Kuo A."/>
            <person name="Liang C."/>
            <person name="Lipzen A."/>
            <person name="Lutzoni F."/>
            <person name="Magnuson J."/>
            <person name="Mondo S."/>
            <person name="Nolan M."/>
            <person name="Ohm R."/>
            <person name="Pangilinan J."/>
            <person name="Park H.-J."/>
            <person name="Ramirez L."/>
            <person name="Alfaro M."/>
            <person name="Sun H."/>
            <person name="Tritt A."/>
            <person name="Yoshinaga Y."/>
            <person name="Zwiers L.-H."/>
            <person name="Turgeon B."/>
            <person name="Goodwin S."/>
            <person name="Spatafora J."/>
            <person name="Crous P."/>
            <person name="Grigoriev I."/>
        </authorList>
    </citation>
    <scope>NUCLEOTIDE SEQUENCE [LARGE SCALE GENOMIC DNA]</scope>
    <source>
        <strain evidence="10">CBS 304.66</strain>
    </source>
</reference>
<dbReference type="Gene3D" id="3.30.1490.120">
    <property type="entry name" value="RNA polymerase Rpb7-like, N-terminal domain"/>
    <property type="match status" value="1"/>
</dbReference>
<comment type="function">
    <text evidence="6">DNA-dependent RNA polymerase which catalyzes the transcription of DNA into RNA using the four ribonucleoside triphosphates as substrates.</text>
</comment>
<dbReference type="CDD" id="cd04330">
    <property type="entry name" value="RNAP_III_Rpc25_N"/>
    <property type="match status" value="1"/>
</dbReference>
<dbReference type="EMBL" id="ML986579">
    <property type="protein sequence ID" value="KAF2270494.1"/>
    <property type="molecule type" value="Genomic_DNA"/>
</dbReference>
<accession>A0A9P4NC41</accession>
<dbReference type="InterPro" id="IPR045113">
    <property type="entry name" value="Rpb7-like"/>
</dbReference>
<dbReference type="Pfam" id="PF08292">
    <property type="entry name" value="RNA_pol_Rbc25"/>
    <property type="match status" value="1"/>
</dbReference>
<dbReference type="SUPFAM" id="SSF50249">
    <property type="entry name" value="Nucleic acid-binding proteins"/>
    <property type="match status" value="1"/>
</dbReference>
<keyword evidence="3 6" id="KW-0240">DNA-directed RNA polymerase</keyword>
<evidence type="ECO:0000256" key="4">
    <source>
        <dbReference type="ARBA" id="ARBA00023163"/>
    </source>
</evidence>
<gene>
    <name evidence="9" type="ORF">CC78DRAFT_528256</name>
</gene>
<evidence type="ECO:0000256" key="5">
    <source>
        <dbReference type="ARBA" id="ARBA00023242"/>
    </source>
</evidence>
<dbReference type="InterPro" id="IPR036898">
    <property type="entry name" value="RNA_pol_Rpb7-like_N_sf"/>
</dbReference>
<dbReference type="PANTHER" id="PTHR12709:SF1">
    <property type="entry name" value="DNA-DIRECTED RNA POLYMERASE III SUBUNIT RPC8"/>
    <property type="match status" value="1"/>
</dbReference>
<evidence type="ECO:0000256" key="1">
    <source>
        <dbReference type="ARBA" id="ARBA00004123"/>
    </source>
</evidence>
<evidence type="ECO:0000259" key="8">
    <source>
        <dbReference type="Pfam" id="PF08292"/>
    </source>
</evidence>
<dbReference type="Gene3D" id="2.40.50.140">
    <property type="entry name" value="Nucleic acid-binding proteins"/>
    <property type="match status" value="1"/>
</dbReference>
<name>A0A9P4NC41_9PLEO</name>
<evidence type="ECO:0000256" key="6">
    <source>
        <dbReference type="RuleBase" id="RU369086"/>
    </source>
</evidence>
<comment type="caution">
    <text evidence="9">The sequence shown here is derived from an EMBL/GenBank/DDBJ whole genome shotgun (WGS) entry which is preliminary data.</text>
</comment>
<dbReference type="SUPFAM" id="SSF88798">
    <property type="entry name" value="N-terminal, heterodimerisation domain of RBP7 (RpoE)"/>
    <property type="match status" value="1"/>
</dbReference>
<evidence type="ECO:0000313" key="9">
    <source>
        <dbReference type="EMBL" id="KAF2270494.1"/>
    </source>
</evidence>
<evidence type="ECO:0000256" key="2">
    <source>
        <dbReference type="ARBA" id="ARBA00009307"/>
    </source>
</evidence>
<dbReference type="InterPro" id="IPR012340">
    <property type="entry name" value="NA-bd_OB-fold"/>
</dbReference>
<sequence length="213" mass="24152">MFILTTIEDLVQIKPQEFARPSIQAIKDSINAKYANKVIHNIGLCVSMWDLLNASEGLIGQGTGLVNVNVEFRMVVFRPFRGEIIQGRIKQSNQEGIILDLDFTCEVIIPYQHLPETSHFSRAEKVWVWNTEGTELFFDKGEPALFRVEQEEWTDQKPGIVQKDDEGNVIEERGTAWRLIGSMAQAGLGPTLWWGEQGEEGEEIDEEMADVKS</sequence>
<dbReference type="PANTHER" id="PTHR12709">
    <property type="entry name" value="DNA-DIRECTED RNA POLYMERASE II, III"/>
    <property type="match status" value="1"/>
</dbReference>
<comment type="similarity">
    <text evidence="2">Belongs to the eukaryotic RPB7/RPC8 RNA polymerase subunit family.</text>
</comment>
<keyword evidence="5 6" id="KW-0539">Nucleus</keyword>
<feature type="domain" description="RNA polymerase Rpb7-like N-terminal" evidence="7">
    <location>
        <begin position="8"/>
        <end position="64"/>
    </location>
</feature>
<dbReference type="InterPro" id="IPR005576">
    <property type="entry name" value="Rpb7-like_N"/>
</dbReference>
<dbReference type="Proteomes" id="UP000800093">
    <property type="component" value="Unassembled WGS sequence"/>
</dbReference>
<dbReference type="FunFam" id="3.30.1490.120:FF:000001">
    <property type="entry name" value="DNA-directed RNA polymerase II subunit RPB7"/>
    <property type="match status" value="1"/>
</dbReference>
<dbReference type="InterPro" id="IPR013238">
    <property type="entry name" value="RNA_pol_III_Rbc25"/>
</dbReference>
<evidence type="ECO:0000313" key="10">
    <source>
        <dbReference type="Proteomes" id="UP000800093"/>
    </source>
</evidence>
<dbReference type="AlphaFoldDB" id="A0A9P4NC41"/>
<dbReference type="GO" id="GO:0005666">
    <property type="term" value="C:RNA polymerase III complex"/>
    <property type="evidence" value="ECO:0007669"/>
    <property type="project" value="UniProtKB-ARBA"/>
</dbReference>
<comment type="subcellular location">
    <subcellularLocation>
        <location evidence="1 6">Nucleus</location>
    </subcellularLocation>
</comment>
<proteinExistence type="inferred from homology"/>